<organism evidence="1 2">
    <name type="scientific">Deinococcus multiflagellatus</name>
    <dbReference type="NCBI Taxonomy" id="1656887"/>
    <lineage>
        <taxon>Bacteria</taxon>
        <taxon>Thermotogati</taxon>
        <taxon>Deinococcota</taxon>
        <taxon>Deinococci</taxon>
        <taxon>Deinococcales</taxon>
        <taxon>Deinococcaceae</taxon>
        <taxon>Deinococcus</taxon>
    </lineage>
</organism>
<proteinExistence type="predicted"/>
<evidence type="ECO:0000313" key="2">
    <source>
        <dbReference type="Proteomes" id="UP001596317"/>
    </source>
</evidence>
<gene>
    <name evidence="1" type="ORF">ACFP90_27140</name>
</gene>
<evidence type="ECO:0000313" key="1">
    <source>
        <dbReference type="EMBL" id="MFC6663690.1"/>
    </source>
</evidence>
<protein>
    <submittedName>
        <fullName evidence="1">Uncharacterized protein</fullName>
    </submittedName>
</protein>
<accession>A0ABW1ZRV9</accession>
<dbReference type="EMBL" id="JBHSWB010000004">
    <property type="protein sequence ID" value="MFC6663690.1"/>
    <property type="molecule type" value="Genomic_DNA"/>
</dbReference>
<reference evidence="2" key="1">
    <citation type="journal article" date="2019" name="Int. J. Syst. Evol. Microbiol.">
        <title>The Global Catalogue of Microorganisms (GCM) 10K type strain sequencing project: providing services to taxonomists for standard genome sequencing and annotation.</title>
        <authorList>
            <consortium name="The Broad Institute Genomics Platform"/>
            <consortium name="The Broad Institute Genome Sequencing Center for Infectious Disease"/>
            <person name="Wu L."/>
            <person name="Ma J."/>
        </authorList>
    </citation>
    <scope>NUCLEOTIDE SEQUENCE [LARGE SCALE GENOMIC DNA]</scope>
    <source>
        <strain evidence="2">CCUG 63830</strain>
    </source>
</reference>
<dbReference type="RefSeq" id="WP_224609715.1">
    <property type="nucleotide sequence ID" value="NZ_JAIQXV010000012.1"/>
</dbReference>
<dbReference type="Proteomes" id="UP001596317">
    <property type="component" value="Unassembled WGS sequence"/>
</dbReference>
<keyword evidence="2" id="KW-1185">Reference proteome</keyword>
<sequence length="125" mass="14029">MTTLSAATDIYALCELSERREVQDLLADLHRRRGVPNGTQVRPHWSGSERLFRAQMENALRREGPLAQVRIWNDDPQAPECAPGVPMIPTCRRGFRGHVVVYAYLISARDALAAADRGAFIFLEP</sequence>
<comment type="caution">
    <text evidence="1">The sequence shown here is derived from an EMBL/GenBank/DDBJ whole genome shotgun (WGS) entry which is preliminary data.</text>
</comment>
<name>A0ABW1ZRV9_9DEIO</name>